<protein>
    <submittedName>
        <fullName evidence="2">Putative cupin superfamily protein</fullName>
    </submittedName>
</protein>
<keyword evidence="3" id="KW-1185">Reference proteome</keyword>
<dbReference type="PANTHER" id="PTHR36440">
    <property type="entry name" value="PUTATIVE (AFU_ORTHOLOGUE AFUA_8G07350)-RELATED"/>
    <property type="match status" value="1"/>
</dbReference>
<sequence>MEVIFRGKKSTVHAGDTVNVPSNAPHQFHNASAKPVRVICICSPAGNERFFQEVGVPVASRTTPPPKLNDEQMDEFLKKAKALAPKYRTERLEKA</sequence>
<comment type="caution">
    <text evidence="2">The sequence shown here is derived from an EMBL/GenBank/DDBJ whole genome shotgun (WGS) entry which is preliminary data.</text>
</comment>
<dbReference type="InterPro" id="IPR011051">
    <property type="entry name" value="RmlC_Cupin_sf"/>
</dbReference>
<evidence type="ECO:0000259" key="1">
    <source>
        <dbReference type="Pfam" id="PF07883"/>
    </source>
</evidence>
<name>A0A7Y9TH40_9BACT</name>
<proteinExistence type="predicted"/>
<dbReference type="InterPro" id="IPR013096">
    <property type="entry name" value="Cupin_2"/>
</dbReference>
<reference evidence="2 3" key="1">
    <citation type="submission" date="2020-07" db="EMBL/GenBank/DDBJ databases">
        <title>Genomic Encyclopedia of Type Strains, Phase IV (KMG-V): Genome sequencing to study the core and pangenomes of soil and plant-associated prokaryotes.</title>
        <authorList>
            <person name="Whitman W."/>
        </authorList>
    </citation>
    <scope>NUCLEOTIDE SEQUENCE [LARGE SCALE GENOMIC DNA]</scope>
    <source>
        <strain evidence="2 3">X4EP2</strain>
    </source>
</reference>
<dbReference type="InterPro" id="IPR053146">
    <property type="entry name" value="QDO-like"/>
</dbReference>
<dbReference type="SUPFAM" id="SSF51182">
    <property type="entry name" value="RmlC-like cupins"/>
    <property type="match status" value="1"/>
</dbReference>
<dbReference type="AlphaFoldDB" id="A0A7Y9TH40"/>
<evidence type="ECO:0000313" key="2">
    <source>
        <dbReference type="EMBL" id="NYF80636.1"/>
    </source>
</evidence>
<dbReference type="Gene3D" id="2.60.120.10">
    <property type="entry name" value="Jelly Rolls"/>
    <property type="match status" value="1"/>
</dbReference>
<feature type="domain" description="Cupin type-2" evidence="1">
    <location>
        <begin position="2"/>
        <end position="42"/>
    </location>
</feature>
<evidence type="ECO:0000313" key="3">
    <source>
        <dbReference type="Proteomes" id="UP000589520"/>
    </source>
</evidence>
<dbReference type="InterPro" id="IPR014710">
    <property type="entry name" value="RmlC-like_jellyroll"/>
</dbReference>
<gene>
    <name evidence="2" type="ORF">HDF17_002956</name>
</gene>
<organism evidence="2 3">
    <name type="scientific">Granulicella arctica</name>
    <dbReference type="NCBI Taxonomy" id="940613"/>
    <lineage>
        <taxon>Bacteria</taxon>
        <taxon>Pseudomonadati</taxon>
        <taxon>Acidobacteriota</taxon>
        <taxon>Terriglobia</taxon>
        <taxon>Terriglobales</taxon>
        <taxon>Acidobacteriaceae</taxon>
        <taxon>Granulicella</taxon>
    </lineage>
</organism>
<accession>A0A7Y9TH40</accession>
<dbReference type="Pfam" id="PF07883">
    <property type="entry name" value="Cupin_2"/>
    <property type="match status" value="1"/>
</dbReference>
<dbReference type="Proteomes" id="UP000589520">
    <property type="component" value="Unassembled WGS sequence"/>
</dbReference>
<dbReference type="PANTHER" id="PTHR36440:SF1">
    <property type="entry name" value="PUTATIVE (AFU_ORTHOLOGUE AFUA_8G07350)-RELATED"/>
    <property type="match status" value="1"/>
</dbReference>
<dbReference type="EMBL" id="JACCCW010000002">
    <property type="protein sequence ID" value="NYF80636.1"/>
    <property type="molecule type" value="Genomic_DNA"/>
</dbReference>